<dbReference type="InterPro" id="IPR001138">
    <property type="entry name" value="Zn2Cys6_DnaBD"/>
</dbReference>
<name>W6MTB3_9ASCO</name>
<feature type="compositionally biased region" description="Polar residues" evidence="1">
    <location>
        <begin position="70"/>
        <end position="82"/>
    </location>
</feature>
<dbReference type="HOGENOM" id="CLU_022377_0_0_1"/>
<dbReference type="PANTHER" id="PTHR47657:SF7">
    <property type="entry name" value="STEROL REGULATORY ELEMENT-BINDING PROTEIN ECM22"/>
    <property type="match status" value="1"/>
</dbReference>
<evidence type="ECO:0000313" key="4">
    <source>
        <dbReference type="Proteomes" id="UP000019384"/>
    </source>
</evidence>
<dbReference type="PROSITE" id="PS00463">
    <property type="entry name" value="ZN2_CY6_FUNGAL_1"/>
    <property type="match status" value="1"/>
</dbReference>
<dbReference type="Pfam" id="PF00172">
    <property type="entry name" value="Zn_clus"/>
    <property type="match status" value="1"/>
</dbReference>
<keyword evidence="4" id="KW-1185">Reference proteome</keyword>
<proteinExistence type="predicted"/>
<dbReference type="STRING" id="1382522.W6MTB3"/>
<feature type="domain" description="Zn(2)-C6 fungal-type" evidence="2">
    <location>
        <begin position="18"/>
        <end position="48"/>
    </location>
</feature>
<reference evidence="3" key="2">
    <citation type="submission" date="2014-02" db="EMBL/GenBank/DDBJ databases">
        <title>Complete DNA sequence of /Kuraishia capsulata/ illustrates novel genomic features among budding yeasts (/Saccharomycotina/).</title>
        <authorList>
            <person name="Morales L."/>
            <person name="Noel B."/>
            <person name="Porcel B."/>
            <person name="Marcet-Houben M."/>
            <person name="Hullo M-F."/>
            <person name="Sacerdot C."/>
            <person name="Tekaia F."/>
            <person name="Leh-Louis V."/>
            <person name="Despons L."/>
            <person name="Khanna V."/>
            <person name="Aury J-M."/>
            <person name="Barbe V."/>
            <person name="Couloux A."/>
            <person name="Labadie K."/>
            <person name="Pelletier E."/>
            <person name="Souciet J-L."/>
            <person name="Boekhout T."/>
            <person name="Gabaldon T."/>
            <person name="Wincker P."/>
            <person name="Dujon B."/>
        </authorList>
    </citation>
    <scope>NUCLEOTIDE SEQUENCE</scope>
    <source>
        <strain evidence="3">CBS 1993</strain>
    </source>
</reference>
<dbReference type="GO" id="GO:0008270">
    <property type="term" value="F:zinc ion binding"/>
    <property type="evidence" value="ECO:0007669"/>
    <property type="project" value="InterPro"/>
</dbReference>
<dbReference type="CDD" id="cd00067">
    <property type="entry name" value="GAL4"/>
    <property type="match status" value="1"/>
</dbReference>
<dbReference type="GO" id="GO:0000981">
    <property type="term" value="F:DNA-binding transcription factor activity, RNA polymerase II-specific"/>
    <property type="evidence" value="ECO:0007669"/>
    <property type="project" value="InterPro"/>
</dbReference>
<evidence type="ECO:0000256" key="1">
    <source>
        <dbReference type="SAM" id="MobiDB-lite"/>
    </source>
</evidence>
<dbReference type="SUPFAM" id="SSF57701">
    <property type="entry name" value="Zn2/Cys6 DNA-binding domain"/>
    <property type="match status" value="1"/>
</dbReference>
<dbReference type="PANTHER" id="PTHR47657">
    <property type="entry name" value="STEROL REGULATORY ELEMENT-BINDING PROTEIN ECM22"/>
    <property type="match status" value="1"/>
</dbReference>
<dbReference type="RefSeq" id="XP_022462039.1">
    <property type="nucleotide sequence ID" value="XM_022605396.1"/>
</dbReference>
<evidence type="ECO:0000313" key="3">
    <source>
        <dbReference type="EMBL" id="CDK30061.1"/>
    </source>
</evidence>
<feature type="compositionally biased region" description="Low complexity" evidence="1">
    <location>
        <begin position="85"/>
        <end position="94"/>
    </location>
</feature>
<dbReference type="InterPro" id="IPR036864">
    <property type="entry name" value="Zn2-C6_fun-type_DNA-bd_sf"/>
</dbReference>
<dbReference type="Gene3D" id="4.10.240.10">
    <property type="entry name" value="Zn(2)-C6 fungal-type DNA-binding domain"/>
    <property type="match status" value="1"/>
</dbReference>
<protein>
    <recommendedName>
        <fullName evidence="2">Zn(2)-C6 fungal-type domain-containing protein</fullName>
    </recommendedName>
</protein>
<dbReference type="AlphaFoldDB" id="W6MTB3"/>
<feature type="region of interest" description="Disordered" evidence="1">
    <location>
        <begin position="60"/>
        <end position="107"/>
    </location>
</feature>
<gene>
    <name evidence="3" type="ORF">KUCA_T00006056001</name>
</gene>
<dbReference type="PROSITE" id="PS50048">
    <property type="entry name" value="ZN2_CY6_FUNGAL_2"/>
    <property type="match status" value="1"/>
</dbReference>
<dbReference type="OrthoDB" id="1924260at2759"/>
<reference evidence="3" key="1">
    <citation type="submission" date="2013-12" db="EMBL/GenBank/DDBJ databases">
        <authorList>
            <person name="Genoscope - CEA"/>
        </authorList>
    </citation>
    <scope>NUCLEOTIDE SEQUENCE</scope>
    <source>
        <strain evidence="3">CBS 1993</strain>
    </source>
</reference>
<accession>W6MTB3</accession>
<organism evidence="3 4">
    <name type="scientific">Kuraishia capsulata CBS 1993</name>
    <dbReference type="NCBI Taxonomy" id="1382522"/>
    <lineage>
        <taxon>Eukaryota</taxon>
        <taxon>Fungi</taxon>
        <taxon>Dikarya</taxon>
        <taxon>Ascomycota</taxon>
        <taxon>Saccharomycotina</taxon>
        <taxon>Pichiomycetes</taxon>
        <taxon>Pichiales</taxon>
        <taxon>Pichiaceae</taxon>
        <taxon>Kuraishia</taxon>
    </lineage>
</organism>
<sequence length="635" mass="71965">MELPKKRTRRKHSNSHFGCSLCKKRKIKCDEGLPSCANCVAKKSCCPYLDMTSEEMEQFKHYKEKKARQSSDITPTSSNPFSARSPPSSDLTSPDTPPSKQPRGLSEYSKVENISIECKQVEHEIAQTIISTHFFYMKSMTSSELFEEGVMDSFTNPHANFFQLVVLLSIGSTMNYNCCIAFAGNYSLSVTRKPYLQPYCSLLSFPKPYVDDVIANCMSRVYRATADYVSKFAQLKDLQIFMLVASTFHLMYNSLYYSDNLKQYNKFINGMTAFLAEDIVKEEALSVNPFLVVAEVMIQNFKKMYFPVYPSDFLGEISFKLEQFRLEFGSQMSLSETRCLEDMQSILERTRIVANGNQSGLVQVLPSKLFALLESTISSLPPSIFNVGFDADISDVEFVIYAFIMAIVEAQRAVLPGVSFLFCSEFMGLEDSPDRIRSMSVLGSRVAEVADSRLKDSAIYASRVASFLKKRRHLLDRIFLVREPFTPMDFQKVFQDHDLSRLDEIISESRRMANTTETTISSFGVTPISIENYPKIVDGSSFPATNQVMLIPFEDGPETLDFGNYELGSHHLNNTVANFDRDACLLKTDFDADNLKFPKTMNLAVLLNNKVVIHATLHNLNMIEMIRSRLLSQDN</sequence>
<evidence type="ECO:0000259" key="2">
    <source>
        <dbReference type="PROSITE" id="PS50048"/>
    </source>
</evidence>
<dbReference type="InterPro" id="IPR052400">
    <property type="entry name" value="Zn2-C6_fungal_TF"/>
</dbReference>
<dbReference type="GeneID" id="34523427"/>
<dbReference type="Proteomes" id="UP000019384">
    <property type="component" value="Unassembled WGS sequence"/>
</dbReference>
<dbReference type="SMART" id="SM00066">
    <property type="entry name" value="GAL4"/>
    <property type="match status" value="1"/>
</dbReference>
<dbReference type="EMBL" id="HG793131">
    <property type="protein sequence ID" value="CDK30061.1"/>
    <property type="molecule type" value="Genomic_DNA"/>
</dbReference>